<proteinExistence type="predicted"/>
<organism evidence="1 2">
    <name type="scientific">Klebsormidium nitens</name>
    <name type="common">Green alga</name>
    <name type="synonym">Ulothrix nitens</name>
    <dbReference type="NCBI Taxonomy" id="105231"/>
    <lineage>
        <taxon>Eukaryota</taxon>
        <taxon>Viridiplantae</taxon>
        <taxon>Streptophyta</taxon>
        <taxon>Klebsormidiophyceae</taxon>
        <taxon>Klebsormidiales</taxon>
        <taxon>Klebsormidiaceae</taxon>
        <taxon>Klebsormidium</taxon>
    </lineage>
</organism>
<reference evidence="1 2" key="1">
    <citation type="journal article" date="2014" name="Nat. Commun.">
        <title>Klebsormidium flaccidum genome reveals primary factors for plant terrestrial adaptation.</title>
        <authorList>
            <person name="Hori K."/>
            <person name="Maruyama F."/>
            <person name="Fujisawa T."/>
            <person name="Togashi T."/>
            <person name="Yamamoto N."/>
            <person name="Seo M."/>
            <person name="Sato S."/>
            <person name="Yamada T."/>
            <person name="Mori H."/>
            <person name="Tajima N."/>
            <person name="Moriyama T."/>
            <person name="Ikeuchi M."/>
            <person name="Watanabe M."/>
            <person name="Wada H."/>
            <person name="Kobayashi K."/>
            <person name="Saito M."/>
            <person name="Masuda T."/>
            <person name="Sasaki-Sekimoto Y."/>
            <person name="Mashiguchi K."/>
            <person name="Awai K."/>
            <person name="Shimojima M."/>
            <person name="Masuda S."/>
            <person name="Iwai M."/>
            <person name="Nobusawa T."/>
            <person name="Narise T."/>
            <person name="Kondo S."/>
            <person name="Saito H."/>
            <person name="Sato R."/>
            <person name="Murakawa M."/>
            <person name="Ihara Y."/>
            <person name="Oshima-Yamada Y."/>
            <person name="Ohtaka K."/>
            <person name="Satoh M."/>
            <person name="Sonobe K."/>
            <person name="Ishii M."/>
            <person name="Ohtani R."/>
            <person name="Kanamori-Sato M."/>
            <person name="Honoki R."/>
            <person name="Miyazaki D."/>
            <person name="Mochizuki H."/>
            <person name="Umetsu J."/>
            <person name="Higashi K."/>
            <person name="Shibata D."/>
            <person name="Kamiya Y."/>
            <person name="Sato N."/>
            <person name="Nakamura Y."/>
            <person name="Tabata S."/>
            <person name="Ida S."/>
            <person name="Kurokawa K."/>
            <person name="Ohta H."/>
        </authorList>
    </citation>
    <scope>NUCLEOTIDE SEQUENCE [LARGE SCALE GENOMIC DNA]</scope>
    <source>
        <strain evidence="1 2">NIES-2285</strain>
    </source>
</reference>
<dbReference type="AlphaFoldDB" id="A0A1Y1IAI1"/>
<protein>
    <submittedName>
        <fullName evidence="1">Uncharacterized protein</fullName>
    </submittedName>
</protein>
<dbReference type="OrthoDB" id="2176501at2759"/>
<evidence type="ECO:0000313" key="1">
    <source>
        <dbReference type="EMBL" id="GAQ87573.1"/>
    </source>
</evidence>
<name>A0A1Y1IAI1_KLENI</name>
<accession>A0A1Y1IAI1</accession>
<sequence>MVSAFCSDAAFAVHMAATLGCKFHELAEKIENAQDPERLRIHKRHQSVIEARANLHAEAGVEFYKCFSRFKDQVDDYTDHDLLVQPRVSPHPCHVEPKWSISGNSRLVVELDPKVAAANSVQEAGTDPPYVTFIRDSWRPVTPPKGGTTRQKYRSPQMQFWQETGLAEVNDSPRIGPRPGDYCHPARQYESLYLNQTASAPYAMYRMLCLFPWLVSEWRPCDYYKRLWYFIVEHKETGFEFELTEHKGSLHAYIELNPDSPWADCLKSEACALLELILSDACRHPCGVPAGSVDPVVFVPYNEEDPTKRYVVDPRNAGLQHASQEDCDNIVRVRERWRTVPEPDTSERTYRESLTITVDPPSRMVCILELEQTLQGAPFERGLCGQVSFIKQSGGKMVPLCAAISSGLFLYRLISIFTHDMMFDSCDFAPNRSLADLPKFINPPNPANSLWYTEIAHVATGHVVRVGEFRGATTVWSVSGTDSLTTETEVAAVKEDLEWLLALVCGRCPHTYDGVLAGCHA</sequence>
<keyword evidence="2" id="KW-1185">Reference proteome</keyword>
<dbReference type="Proteomes" id="UP000054558">
    <property type="component" value="Unassembled WGS sequence"/>
</dbReference>
<gene>
    <name evidence="1" type="ORF">KFL_003620040</name>
</gene>
<evidence type="ECO:0000313" key="2">
    <source>
        <dbReference type="Proteomes" id="UP000054558"/>
    </source>
</evidence>
<dbReference type="EMBL" id="DF237311">
    <property type="protein sequence ID" value="GAQ87573.1"/>
    <property type="molecule type" value="Genomic_DNA"/>
</dbReference>